<sequence length="110" mass="12209">MARVLPIFSIFLLCCALATCQDSRDKLEGVDVEEVCADRPADEYFRLDTDGDCREVYRCDNAGENGNTRLANIKCAGGLAFDITRQTCDWKSNVKNCDQIESKSTIYGPA</sequence>
<name>A0A034W763_BACDO</name>
<feature type="domain" description="Chitin-binding type-2" evidence="2">
    <location>
        <begin position="33"/>
        <end position="99"/>
    </location>
</feature>
<feature type="signal peptide" evidence="1">
    <location>
        <begin position="1"/>
        <end position="20"/>
    </location>
</feature>
<dbReference type="PROSITE" id="PS50940">
    <property type="entry name" value="CHIT_BIND_II"/>
    <property type="match status" value="1"/>
</dbReference>
<organism evidence="3">
    <name type="scientific">Bactrocera dorsalis</name>
    <name type="common">Oriental fruit fly</name>
    <name type="synonym">Dacus dorsalis</name>
    <dbReference type="NCBI Taxonomy" id="27457"/>
    <lineage>
        <taxon>Eukaryota</taxon>
        <taxon>Metazoa</taxon>
        <taxon>Ecdysozoa</taxon>
        <taxon>Arthropoda</taxon>
        <taxon>Hexapoda</taxon>
        <taxon>Insecta</taxon>
        <taxon>Pterygota</taxon>
        <taxon>Neoptera</taxon>
        <taxon>Endopterygota</taxon>
        <taxon>Diptera</taxon>
        <taxon>Brachycera</taxon>
        <taxon>Muscomorpha</taxon>
        <taxon>Tephritoidea</taxon>
        <taxon>Tephritidae</taxon>
        <taxon>Bactrocera</taxon>
        <taxon>Bactrocera</taxon>
    </lineage>
</organism>
<accession>A0A034W763</accession>
<dbReference type="EMBL" id="GAKP01008972">
    <property type="protein sequence ID" value="JAC49980.1"/>
    <property type="molecule type" value="Transcribed_RNA"/>
</dbReference>
<dbReference type="InterPro" id="IPR002557">
    <property type="entry name" value="Chitin-bd_dom"/>
</dbReference>
<dbReference type="GO" id="GO:0005576">
    <property type="term" value="C:extracellular region"/>
    <property type="evidence" value="ECO:0007669"/>
    <property type="project" value="InterPro"/>
</dbReference>
<dbReference type="SUPFAM" id="SSF57625">
    <property type="entry name" value="Invertebrate chitin-binding proteins"/>
    <property type="match status" value="1"/>
</dbReference>
<evidence type="ECO:0000259" key="2">
    <source>
        <dbReference type="PROSITE" id="PS50940"/>
    </source>
</evidence>
<keyword evidence="1" id="KW-0732">Signal</keyword>
<reference evidence="3" key="1">
    <citation type="journal article" date="2014" name="BMC Genomics">
        <title>Characterizing the developmental transcriptome of the oriental fruit fly, Bactrocera dorsalis (Diptera: Tephritidae) through comparative genomic analysis with Drosophila melanogaster utilizing modENCODE datasets.</title>
        <authorList>
            <person name="Geib S.M."/>
            <person name="Calla B."/>
            <person name="Hall B."/>
            <person name="Hou S."/>
            <person name="Manoukis N.C."/>
        </authorList>
    </citation>
    <scope>NUCLEOTIDE SEQUENCE</scope>
    <source>
        <strain evidence="3">Punador</strain>
    </source>
</reference>
<dbReference type="GO" id="GO:0008061">
    <property type="term" value="F:chitin binding"/>
    <property type="evidence" value="ECO:0007669"/>
    <property type="project" value="InterPro"/>
</dbReference>
<dbReference type="OrthoDB" id="504708at2759"/>
<evidence type="ECO:0000256" key="1">
    <source>
        <dbReference type="SAM" id="SignalP"/>
    </source>
</evidence>
<proteinExistence type="predicted"/>
<evidence type="ECO:0000313" key="3">
    <source>
        <dbReference type="EMBL" id="JAC49980.1"/>
    </source>
</evidence>
<protein>
    <recommendedName>
        <fullName evidence="2">Chitin-binding type-2 domain-containing protein</fullName>
    </recommendedName>
</protein>
<dbReference type="InterPro" id="IPR036508">
    <property type="entry name" value="Chitin-bd_dom_sf"/>
</dbReference>
<dbReference type="SMART" id="SM00494">
    <property type="entry name" value="ChtBD2"/>
    <property type="match status" value="1"/>
</dbReference>
<dbReference type="Gene3D" id="2.170.140.10">
    <property type="entry name" value="Chitin binding domain"/>
    <property type="match status" value="1"/>
</dbReference>
<feature type="chain" id="PRO_5001562189" description="Chitin-binding type-2 domain-containing protein" evidence="1">
    <location>
        <begin position="21"/>
        <end position="110"/>
    </location>
</feature>
<dbReference type="Pfam" id="PF01607">
    <property type="entry name" value="CBM_14"/>
    <property type="match status" value="1"/>
</dbReference>
<dbReference type="AlphaFoldDB" id="A0A034W763"/>